<dbReference type="PRINTS" id="PR00344">
    <property type="entry name" value="BCTRLSENSOR"/>
</dbReference>
<feature type="domain" description="Histidine kinase" evidence="10">
    <location>
        <begin position="168"/>
        <end position="373"/>
    </location>
</feature>
<dbReference type="Gene3D" id="3.30.565.10">
    <property type="entry name" value="Histidine kinase-like ATPase, C-terminal domain"/>
    <property type="match status" value="1"/>
</dbReference>
<keyword evidence="5" id="KW-0547">Nucleotide-binding</keyword>
<dbReference type="Proteomes" id="UP000697710">
    <property type="component" value="Unassembled WGS sequence"/>
</dbReference>
<dbReference type="InterPro" id="IPR036097">
    <property type="entry name" value="HisK_dim/P_sf"/>
</dbReference>
<dbReference type="PANTHER" id="PTHR43065:SF10">
    <property type="entry name" value="PEROXIDE STRESS-ACTIVATED HISTIDINE KINASE MAK3"/>
    <property type="match status" value="1"/>
</dbReference>
<dbReference type="SMART" id="SM00388">
    <property type="entry name" value="HisKA"/>
    <property type="match status" value="1"/>
</dbReference>
<evidence type="ECO:0000256" key="4">
    <source>
        <dbReference type="ARBA" id="ARBA00022679"/>
    </source>
</evidence>
<dbReference type="PANTHER" id="PTHR43065">
    <property type="entry name" value="SENSOR HISTIDINE KINASE"/>
    <property type="match status" value="1"/>
</dbReference>
<feature type="non-terminal residue" evidence="11">
    <location>
        <position position="1"/>
    </location>
</feature>
<protein>
    <recommendedName>
        <fullName evidence="2">histidine kinase</fullName>
        <ecNumber evidence="2">2.7.13.3</ecNumber>
    </recommendedName>
</protein>
<dbReference type="Pfam" id="PF00512">
    <property type="entry name" value="HisKA"/>
    <property type="match status" value="1"/>
</dbReference>
<evidence type="ECO:0000313" key="12">
    <source>
        <dbReference type="Proteomes" id="UP000697710"/>
    </source>
</evidence>
<reference evidence="11" key="2">
    <citation type="journal article" date="2021" name="Microbiome">
        <title>Successional dynamics and alternative stable states in a saline activated sludge microbial community over 9 years.</title>
        <authorList>
            <person name="Wang Y."/>
            <person name="Ye J."/>
            <person name="Ju F."/>
            <person name="Liu L."/>
            <person name="Boyd J.A."/>
            <person name="Deng Y."/>
            <person name="Parks D.H."/>
            <person name="Jiang X."/>
            <person name="Yin X."/>
            <person name="Woodcroft B.J."/>
            <person name="Tyson G.W."/>
            <person name="Hugenholtz P."/>
            <person name="Polz M.F."/>
            <person name="Zhang T."/>
        </authorList>
    </citation>
    <scope>NUCLEOTIDE SEQUENCE</scope>
    <source>
        <strain evidence="11">HKST-UBA01</strain>
    </source>
</reference>
<evidence type="ECO:0000256" key="9">
    <source>
        <dbReference type="SAM" id="Phobius"/>
    </source>
</evidence>
<dbReference type="AlphaFoldDB" id="A0A956M2P8"/>
<reference evidence="11" key="1">
    <citation type="submission" date="2020-04" db="EMBL/GenBank/DDBJ databases">
        <authorList>
            <person name="Zhang T."/>
        </authorList>
    </citation>
    <scope>NUCLEOTIDE SEQUENCE</scope>
    <source>
        <strain evidence="11">HKST-UBA01</strain>
    </source>
</reference>
<keyword evidence="7" id="KW-0067">ATP-binding</keyword>
<keyword evidence="9" id="KW-0472">Membrane</keyword>
<keyword evidence="4" id="KW-0808">Transferase</keyword>
<evidence type="ECO:0000256" key="3">
    <source>
        <dbReference type="ARBA" id="ARBA00022553"/>
    </source>
</evidence>
<accession>A0A956M2P8</accession>
<comment type="catalytic activity">
    <reaction evidence="1">
        <text>ATP + protein L-histidine = ADP + protein N-phospho-L-histidine.</text>
        <dbReference type="EC" id="2.7.13.3"/>
    </reaction>
</comment>
<evidence type="ECO:0000256" key="5">
    <source>
        <dbReference type="ARBA" id="ARBA00022741"/>
    </source>
</evidence>
<sequence length="376" mass="40908">TLEQVGPGHLIRSLGATPGVRYIAIQDTDGILAASTDLPTLPVLRDDPELASLDDDRHLVTHEIETDMGRVFEVARRIRLAEGGPVVLRIGLDSASLDHAREALRLRTWMRTGILIVMIGLAAALLLAWQRHEILDREVAAVRTELRAREQEALQAQKLVAMGELASGVAHEIRNPLNTIHMIAQQLEREPDLDSELRTQVGHVTSESRRIEGIVQQFLTFARPRRPQLETLDLAEIARKTAQAADAAYAAAGVRLTVQTESIKTALDRGFVTEIIENLLRNAREASAAGGEVGLSIERVGSDAILAVEDEGPGVPADVRQRIFDLYFTTKPEGSGVGLALVAQMAASMGGGVRLDETTPRGARFVVHFPVRKEPG</sequence>
<evidence type="ECO:0000256" key="8">
    <source>
        <dbReference type="ARBA" id="ARBA00023012"/>
    </source>
</evidence>
<dbReference type="SUPFAM" id="SSF55874">
    <property type="entry name" value="ATPase domain of HSP90 chaperone/DNA topoisomerase II/histidine kinase"/>
    <property type="match status" value="1"/>
</dbReference>
<dbReference type="PROSITE" id="PS50109">
    <property type="entry name" value="HIS_KIN"/>
    <property type="match status" value="1"/>
</dbReference>
<dbReference type="Gene3D" id="1.10.287.130">
    <property type="match status" value="1"/>
</dbReference>
<dbReference type="CDD" id="cd00082">
    <property type="entry name" value="HisKA"/>
    <property type="match status" value="1"/>
</dbReference>
<proteinExistence type="predicted"/>
<dbReference type="GO" id="GO:0005524">
    <property type="term" value="F:ATP binding"/>
    <property type="evidence" value="ECO:0007669"/>
    <property type="project" value="UniProtKB-KW"/>
</dbReference>
<keyword evidence="9" id="KW-0812">Transmembrane</keyword>
<evidence type="ECO:0000256" key="2">
    <source>
        <dbReference type="ARBA" id="ARBA00012438"/>
    </source>
</evidence>
<name>A0A956M2P8_UNCEI</name>
<evidence type="ECO:0000259" key="10">
    <source>
        <dbReference type="PROSITE" id="PS50109"/>
    </source>
</evidence>
<keyword evidence="6" id="KW-0418">Kinase</keyword>
<dbReference type="InterPro" id="IPR005467">
    <property type="entry name" value="His_kinase_dom"/>
</dbReference>
<organism evidence="11 12">
    <name type="scientific">Eiseniibacteriota bacterium</name>
    <dbReference type="NCBI Taxonomy" id="2212470"/>
    <lineage>
        <taxon>Bacteria</taxon>
        <taxon>Candidatus Eiseniibacteriota</taxon>
    </lineage>
</organism>
<keyword evidence="8" id="KW-0902">Two-component regulatory system</keyword>
<dbReference type="SMART" id="SM00387">
    <property type="entry name" value="HATPase_c"/>
    <property type="match status" value="1"/>
</dbReference>
<gene>
    <name evidence="11" type="ORF">KC729_20765</name>
</gene>
<dbReference type="SUPFAM" id="SSF47384">
    <property type="entry name" value="Homodimeric domain of signal transducing histidine kinase"/>
    <property type="match status" value="1"/>
</dbReference>
<keyword evidence="9" id="KW-1133">Transmembrane helix</keyword>
<feature type="transmembrane region" description="Helical" evidence="9">
    <location>
        <begin position="109"/>
        <end position="129"/>
    </location>
</feature>
<dbReference type="EC" id="2.7.13.3" evidence="2"/>
<dbReference type="Pfam" id="PF02518">
    <property type="entry name" value="HATPase_c"/>
    <property type="match status" value="1"/>
</dbReference>
<dbReference type="GO" id="GO:0000155">
    <property type="term" value="F:phosphorelay sensor kinase activity"/>
    <property type="evidence" value="ECO:0007669"/>
    <property type="project" value="InterPro"/>
</dbReference>
<keyword evidence="3" id="KW-0597">Phosphoprotein</keyword>
<dbReference type="EMBL" id="JAGQHR010001004">
    <property type="protein sequence ID" value="MCA9730129.1"/>
    <property type="molecule type" value="Genomic_DNA"/>
</dbReference>
<evidence type="ECO:0000313" key="11">
    <source>
        <dbReference type="EMBL" id="MCA9730129.1"/>
    </source>
</evidence>
<evidence type="ECO:0000256" key="6">
    <source>
        <dbReference type="ARBA" id="ARBA00022777"/>
    </source>
</evidence>
<dbReference type="InterPro" id="IPR036890">
    <property type="entry name" value="HATPase_C_sf"/>
</dbReference>
<evidence type="ECO:0000256" key="7">
    <source>
        <dbReference type="ARBA" id="ARBA00022840"/>
    </source>
</evidence>
<dbReference type="InterPro" id="IPR003594">
    <property type="entry name" value="HATPase_dom"/>
</dbReference>
<comment type="caution">
    <text evidence="11">The sequence shown here is derived from an EMBL/GenBank/DDBJ whole genome shotgun (WGS) entry which is preliminary data.</text>
</comment>
<dbReference type="InterPro" id="IPR003661">
    <property type="entry name" value="HisK_dim/P_dom"/>
</dbReference>
<evidence type="ECO:0000256" key="1">
    <source>
        <dbReference type="ARBA" id="ARBA00000085"/>
    </source>
</evidence>
<dbReference type="InterPro" id="IPR004358">
    <property type="entry name" value="Sig_transdc_His_kin-like_C"/>
</dbReference>